<gene>
    <name evidence="2" type="ORF">BN1708_003674</name>
</gene>
<name>A0A0G4LNZ2_VERLO</name>
<proteinExistence type="predicted"/>
<keyword evidence="3" id="KW-1185">Reference proteome</keyword>
<dbReference type="PANTHER" id="PTHR40462:SF1">
    <property type="entry name" value="EXPRESSED PROTEIN"/>
    <property type="match status" value="1"/>
</dbReference>
<dbReference type="Proteomes" id="UP000044602">
    <property type="component" value="Unassembled WGS sequence"/>
</dbReference>
<dbReference type="PANTHER" id="PTHR40462">
    <property type="entry name" value="CHROMOSOME 1, WHOLE GENOME SHOTGUN SEQUENCE"/>
    <property type="match status" value="1"/>
</dbReference>
<dbReference type="EMBL" id="CVQH01015557">
    <property type="protein sequence ID" value="CRK23405.1"/>
    <property type="molecule type" value="Genomic_DNA"/>
</dbReference>
<accession>A0A0G4LNZ2</accession>
<evidence type="ECO:0000256" key="1">
    <source>
        <dbReference type="SAM" id="MobiDB-lite"/>
    </source>
</evidence>
<organism evidence="2 3">
    <name type="scientific">Verticillium longisporum</name>
    <name type="common">Verticillium dahliae var. longisporum</name>
    <dbReference type="NCBI Taxonomy" id="100787"/>
    <lineage>
        <taxon>Eukaryota</taxon>
        <taxon>Fungi</taxon>
        <taxon>Dikarya</taxon>
        <taxon>Ascomycota</taxon>
        <taxon>Pezizomycotina</taxon>
        <taxon>Sordariomycetes</taxon>
        <taxon>Hypocreomycetidae</taxon>
        <taxon>Glomerellales</taxon>
        <taxon>Plectosphaerellaceae</taxon>
        <taxon>Verticillium</taxon>
    </lineage>
</organism>
<evidence type="ECO:0000313" key="3">
    <source>
        <dbReference type="Proteomes" id="UP000044602"/>
    </source>
</evidence>
<dbReference type="AlphaFoldDB" id="A0A0G4LNZ2"/>
<sequence>MPLFSPLCPASAYHKSVSPWQLASLYISSIAQPVLLAPPFSLVFVITQESQACHSPSQLQQPTTTMDFVNNLTGGGNKAQNQQATGSNEQQSSGGGFMDKLNSAAGGGKESEKNEDFVDKGVDFVQEKFLGQGAQDNENAIEQAKDEQISDFIRGKYKDTTGSDVPIADK</sequence>
<reference evidence="2 3" key="1">
    <citation type="submission" date="2015-05" db="EMBL/GenBank/DDBJ databases">
        <authorList>
            <person name="Wang D.B."/>
            <person name="Wang M."/>
        </authorList>
    </citation>
    <scope>NUCLEOTIDE SEQUENCE [LARGE SCALE GENOMIC DNA]</scope>
    <source>
        <strain evidence="2">VL1</strain>
    </source>
</reference>
<evidence type="ECO:0000313" key="2">
    <source>
        <dbReference type="EMBL" id="CRK23405.1"/>
    </source>
</evidence>
<feature type="compositionally biased region" description="Basic and acidic residues" evidence="1">
    <location>
        <begin position="109"/>
        <end position="118"/>
    </location>
</feature>
<protein>
    <submittedName>
        <fullName evidence="2">Uncharacterized protein</fullName>
    </submittedName>
</protein>
<feature type="compositionally biased region" description="Polar residues" evidence="1">
    <location>
        <begin position="71"/>
        <end position="92"/>
    </location>
</feature>
<feature type="region of interest" description="Disordered" evidence="1">
    <location>
        <begin position="71"/>
        <end position="118"/>
    </location>
</feature>